<gene>
    <name evidence="1" type="ORF">ALO68_02085</name>
</gene>
<dbReference type="RefSeq" id="WP_054986849.1">
    <property type="nucleotide sequence ID" value="NZ_CP092918.1"/>
</dbReference>
<reference evidence="1 2" key="1">
    <citation type="submission" date="2015-09" db="EMBL/GenBank/DDBJ databases">
        <title>Genome announcement of multiple Pseudomonas syringae strains.</title>
        <authorList>
            <person name="Thakur S."/>
            <person name="Wang P.W."/>
            <person name="Gong Y."/>
            <person name="Weir B.S."/>
            <person name="Guttman D.S."/>
        </authorList>
    </citation>
    <scope>NUCLEOTIDE SEQUENCE [LARGE SCALE GENOMIC DNA]</scope>
    <source>
        <strain evidence="1 2">ICMP4531</strain>
    </source>
</reference>
<dbReference type="PATRIC" id="fig|251654.3.peg.2721"/>
<name>A0A0P9REN7_9PSED</name>
<evidence type="ECO:0000313" key="1">
    <source>
        <dbReference type="EMBL" id="KPX43861.1"/>
    </source>
</evidence>
<sequence>MIEYLIFGTGYSKQPEHIDWVLVGREIDNKLTQAFVVERAFVVDLIETESASFRTATIQGKKYSKGAKVVIYDGEFLTTSPDASENNNLEELPTFSMPDDEIDKAVELAVKSVFG</sequence>
<evidence type="ECO:0000313" key="2">
    <source>
        <dbReference type="Proteomes" id="UP000050557"/>
    </source>
</evidence>
<dbReference type="Proteomes" id="UP000050557">
    <property type="component" value="Unassembled WGS sequence"/>
</dbReference>
<organism evidence="1 2">
    <name type="scientific">Pseudomonas syringae pv. helianthi</name>
    <dbReference type="NCBI Taxonomy" id="251654"/>
    <lineage>
        <taxon>Bacteria</taxon>
        <taxon>Pseudomonadati</taxon>
        <taxon>Pseudomonadota</taxon>
        <taxon>Gammaproteobacteria</taxon>
        <taxon>Pseudomonadales</taxon>
        <taxon>Pseudomonadaceae</taxon>
        <taxon>Pseudomonas</taxon>
    </lineage>
</organism>
<dbReference type="AlphaFoldDB" id="A0A0P9REN7"/>
<proteinExistence type="predicted"/>
<protein>
    <submittedName>
        <fullName evidence="1">Uncharacterized protein</fullName>
    </submittedName>
</protein>
<dbReference type="EMBL" id="LJQM01000164">
    <property type="protein sequence ID" value="KPX43861.1"/>
    <property type="molecule type" value="Genomic_DNA"/>
</dbReference>
<accession>A0A0P9REN7</accession>
<comment type="caution">
    <text evidence="1">The sequence shown here is derived from an EMBL/GenBank/DDBJ whole genome shotgun (WGS) entry which is preliminary data.</text>
</comment>